<dbReference type="InterPro" id="IPR036071">
    <property type="entry name" value="AMMECR1_dom_sf"/>
</dbReference>
<dbReference type="SUPFAM" id="SSF143447">
    <property type="entry name" value="AMMECR1-like"/>
    <property type="match status" value="1"/>
</dbReference>
<feature type="domain" description="AMMECR1" evidence="1">
    <location>
        <begin position="4"/>
        <end position="174"/>
    </location>
</feature>
<protein>
    <submittedName>
        <fullName evidence="2">AMMECR1 domain-containing protein</fullName>
    </submittedName>
</protein>
<dbReference type="NCBIfam" id="TIGR04335">
    <property type="entry name" value="AmmeMemoSam_A"/>
    <property type="match status" value="1"/>
</dbReference>
<dbReference type="Pfam" id="PF01871">
    <property type="entry name" value="AMMECR1"/>
    <property type="match status" value="1"/>
</dbReference>
<dbReference type="PANTHER" id="PTHR13016:SF0">
    <property type="entry name" value="AMME SYNDROME CANDIDATE GENE 1 PROTEIN"/>
    <property type="match status" value="1"/>
</dbReference>
<dbReference type="PANTHER" id="PTHR13016">
    <property type="entry name" value="AMMECR1 HOMOLOG"/>
    <property type="match status" value="1"/>
</dbReference>
<dbReference type="InterPro" id="IPR023473">
    <property type="entry name" value="AMMECR1"/>
</dbReference>
<organism evidence="2 3">
    <name type="scientific">Candidatus Sediminicultor quintus</name>
    <dbReference type="NCBI Taxonomy" id="1797291"/>
    <lineage>
        <taxon>Bacteria</taxon>
        <taxon>Pseudomonadati</taxon>
        <taxon>Atribacterota</taxon>
        <taxon>Candidatus Phoenicimicrobiia</taxon>
        <taxon>Candidatus Pheonicimicrobiales</taxon>
        <taxon>Candidatus Phoenicimicrobiaceae</taxon>
        <taxon>Candidatus Sediminicultor</taxon>
    </lineage>
</organism>
<reference evidence="2 3" key="1">
    <citation type="journal article" date="2016" name="Nat. Commun.">
        <title>Thousands of microbial genomes shed light on interconnected biogeochemical processes in an aquifer system.</title>
        <authorList>
            <person name="Anantharaman K."/>
            <person name="Brown C.T."/>
            <person name="Hug L.A."/>
            <person name="Sharon I."/>
            <person name="Castelle C.J."/>
            <person name="Probst A.J."/>
            <person name="Thomas B.C."/>
            <person name="Singh A."/>
            <person name="Wilkins M.J."/>
            <person name="Karaoz U."/>
            <person name="Brodie E.L."/>
            <person name="Williams K.H."/>
            <person name="Hubbard S.S."/>
            <person name="Banfield J.F."/>
        </authorList>
    </citation>
    <scope>NUCLEOTIDE SEQUENCE [LARGE SCALE GENOMIC DNA]</scope>
</reference>
<dbReference type="NCBIfam" id="TIGR00296">
    <property type="entry name" value="TIGR00296 family protein"/>
    <property type="match status" value="1"/>
</dbReference>
<proteinExistence type="predicted"/>
<dbReference type="InterPro" id="IPR027623">
    <property type="entry name" value="AmmeMemoSam_A"/>
</dbReference>
<evidence type="ECO:0000313" key="2">
    <source>
        <dbReference type="EMBL" id="OGD15701.1"/>
    </source>
</evidence>
<dbReference type="AlphaFoldDB" id="A0A1F5AAY4"/>
<dbReference type="PROSITE" id="PS51112">
    <property type="entry name" value="AMMECR1"/>
    <property type="match status" value="1"/>
</dbReference>
<dbReference type="InterPro" id="IPR002733">
    <property type="entry name" value="AMMECR1_domain"/>
</dbReference>
<dbReference type="Gene3D" id="3.30.700.20">
    <property type="entry name" value="Hypothetical protein ph0010, domain 1"/>
    <property type="match status" value="1"/>
</dbReference>
<name>A0A1F5AAY4_9BACT</name>
<evidence type="ECO:0000313" key="3">
    <source>
        <dbReference type="Proteomes" id="UP000177701"/>
    </source>
</evidence>
<gene>
    <name evidence="2" type="ORF">A2V47_00740</name>
</gene>
<accession>A0A1F5AAY4</accession>
<sequence length="174" mass="19384">MNAKEESAYVRLARETIENYIKQGKIITPPLDLPEEMINQKAGVFVSLKKNGNLRGCIGTFMPTQENIAQEIIKNAISSAVDDPRFSPVIASELGDLTISVDVLSPPEEIYDVSELDPEKYGVIVSSGYKKGLLLPDLEGVDTAEEQVDIAKRKAGIYPGEKVKLYRFEVKRYY</sequence>
<dbReference type="Proteomes" id="UP000177701">
    <property type="component" value="Unassembled WGS sequence"/>
</dbReference>
<dbReference type="EMBL" id="MEYH01000049">
    <property type="protein sequence ID" value="OGD15701.1"/>
    <property type="molecule type" value="Genomic_DNA"/>
</dbReference>
<evidence type="ECO:0000259" key="1">
    <source>
        <dbReference type="PROSITE" id="PS51112"/>
    </source>
</evidence>
<dbReference type="InterPro" id="IPR027485">
    <property type="entry name" value="AMMECR1_N"/>
</dbReference>
<dbReference type="STRING" id="1797291.A2V47_00740"/>
<comment type="caution">
    <text evidence="2">The sequence shown here is derived from an EMBL/GenBank/DDBJ whole genome shotgun (WGS) entry which is preliminary data.</text>
</comment>